<organism evidence="1 2">
    <name type="scientific">Lecanicillium saksenae</name>
    <dbReference type="NCBI Taxonomy" id="468837"/>
    <lineage>
        <taxon>Eukaryota</taxon>
        <taxon>Fungi</taxon>
        <taxon>Dikarya</taxon>
        <taxon>Ascomycota</taxon>
        <taxon>Pezizomycotina</taxon>
        <taxon>Sordariomycetes</taxon>
        <taxon>Hypocreomycetidae</taxon>
        <taxon>Hypocreales</taxon>
        <taxon>Cordycipitaceae</taxon>
        <taxon>Lecanicillium</taxon>
    </lineage>
</organism>
<proteinExistence type="predicted"/>
<evidence type="ECO:0000313" key="2">
    <source>
        <dbReference type="Proteomes" id="UP001148737"/>
    </source>
</evidence>
<protein>
    <submittedName>
        <fullName evidence="1">Uncharacterized protein</fullName>
    </submittedName>
</protein>
<evidence type="ECO:0000313" key="1">
    <source>
        <dbReference type="EMBL" id="KAJ3498141.1"/>
    </source>
</evidence>
<comment type="caution">
    <text evidence="1">The sequence shown here is derived from an EMBL/GenBank/DDBJ whole genome shotgun (WGS) entry which is preliminary data.</text>
</comment>
<gene>
    <name evidence="1" type="ORF">NLG97_g1359</name>
</gene>
<accession>A0ACC1R3Z8</accession>
<dbReference type="EMBL" id="JANAKD010000068">
    <property type="protein sequence ID" value="KAJ3498141.1"/>
    <property type="molecule type" value="Genomic_DNA"/>
</dbReference>
<name>A0ACC1R3Z8_9HYPO</name>
<dbReference type="Proteomes" id="UP001148737">
    <property type="component" value="Unassembled WGS sequence"/>
</dbReference>
<reference evidence="1" key="1">
    <citation type="submission" date="2022-07" db="EMBL/GenBank/DDBJ databases">
        <title>Genome Sequence of Lecanicillium saksenae.</title>
        <authorList>
            <person name="Buettner E."/>
        </authorList>
    </citation>
    <scope>NUCLEOTIDE SEQUENCE</scope>
    <source>
        <strain evidence="1">VT-O1</strain>
    </source>
</reference>
<sequence length="346" mass="38566">MMAPVLSSPYTDGRAVTTKDMKVISFSRIAEKDPREVARLLSAAENEGFFYLDLAGKESNGLWEKYMNCLSLMAQWFEKPTEEKAKFAYNSDTYGYKHLGAQAGPVENSKDGFETMRVAPTNIATSAAEPMPAAVTDNAELMADFINVSRFHVTTLLSAFSDAHELKGAARYENFHQDAAPSNSSLSFHRYPKCSTISTQNVGHNKHTDAGTLTVLFATQWGLQVQCPGKQGEEEWEWVRPMPGYAICNVGDSLRFLSSMKLRSIVHRVVPSADQEQGHRYSVGWFARPAHGTKFLDSEGRIIRSDEWFSQKFDVMRGTHAEQRGNTLLTGGMEDVAQRTKVEVSV</sequence>
<keyword evidence="2" id="KW-1185">Reference proteome</keyword>